<proteinExistence type="predicted"/>
<gene>
    <name evidence="1" type="ORF">HBF25_12850</name>
</gene>
<keyword evidence="2" id="KW-1185">Reference proteome</keyword>
<organism evidence="1 2">
    <name type="scientific">Luteibacter anthropi</name>
    <dbReference type="NCBI Taxonomy" id="564369"/>
    <lineage>
        <taxon>Bacteria</taxon>
        <taxon>Pseudomonadati</taxon>
        <taxon>Pseudomonadota</taxon>
        <taxon>Gammaproteobacteria</taxon>
        <taxon>Lysobacterales</taxon>
        <taxon>Rhodanobacteraceae</taxon>
        <taxon>Luteibacter</taxon>
    </lineage>
</organism>
<sequence length="228" mass="24829">MPTGLQIIGDSGAVQVDESFASLALRGKGSATFATYESDPRDSATLTVTIAGEYPLLAYRSAFPVALWYVEQSGANWIFHLITAKSNVGQSLQWYVFDRPIDIGSKYGLQVFDASGRLTFDALQKYLRARDLVPTYMASVAFDGYEARTWATIMMVTGLMSAVSPIGNPGQIEWTWNASLRFTGASVLPTGFRIDQIIAATIKSNGPSLPNYDNSPNGIVMLVDVTNY</sequence>
<dbReference type="RefSeq" id="WP_166949003.1">
    <property type="nucleotide sequence ID" value="NZ_JAARLZ010000006.1"/>
</dbReference>
<reference evidence="1 2" key="1">
    <citation type="submission" date="2020-03" db="EMBL/GenBank/DDBJ databases">
        <authorList>
            <person name="Lai Q."/>
        </authorList>
    </citation>
    <scope>NUCLEOTIDE SEQUENCE [LARGE SCALE GENOMIC DNA]</scope>
    <source>
        <strain evidence="1 2">CCUG 25036</strain>
    </source>
</reference>
<comment type="caution">
    <text evidence="1">The sequence shown here is derived from an EMBL/GenBank/DDBJ whole genome shotgun (WGS) entry which is preliminary data.</text>
</comment>
<evidence type="ECO:0000313" key="1">
    <source>
        <dbReference type="EMBL" id="NII07272.1"/>
    </source>
</evidence>
<evidence type="ECO:0000313" key="2">
    <source>
        <dbReference type="Proteomes" id="UP000490980"/>
    </source>
</evidence>
<accession>A0A7X5UBG0</accession>
<name>A0A7X5UBG0_9GAMM</name>
<dbReference type="EMBL" id="JAARLZ010000006">
    <property type="protein sequence ID" value="NII07272.1"/>
    <property type="molecule type" value="Genomic_DNA"/>
</dbReference>
<dbReference type="AlphaFoldDB" id="A0A7X5UBG0"/>
<protein>
    <submittedName>
        <fullName evidence="1">Uncharacterized protein</fullName>
    </submittedName>
</protein>
<dbReference type="Proteomes" id="UP000490980">
    <property type="component" value="Unassembled WGS sequence"/>
</dbReference>